<dbReference type="Proteomes" id="UP000039865">
    <property type="component" value="Unassembled WGS sequence"/>
</dbReference>
<reference evidence="1 2" key="1">
    <citation type="submission" date="2014-06" db="EMBL/GenBank/DDBJ databases">
        <authorList>
            <person name="Swart Estienne"/>
        </authorList>
    </citation>
    <scope>NUCLEOTIDE SEQUENCE [LARGE SCALE GENOMIC DNA]</scope>
    <source>
        <strain evidence="1 2">130c</strain>
    </source>
</reference>
<dbReference type="AlphaFoldDB" id="A0A077ZWU8"/>
<organism evidence="1 2">
    <name type="scientific">Stylonychia lemnae</name>
    <name type="common">Ciliate</name>
    <dbReference type="NCBI Taxonomy" id="5949"/>
    <lineage>
        <taxon>Eukaryota</taxon>
        <taxon>Sar</taxon>
        <taxon>Alveolata</taxon>
        <taxon>Ciliophora</taxon>
        <taxon>Intramacronucleata</taxon>
        <taxon>Spirotrichea</taxon>
        <taxon>Stichotrichia</taxon>
        <taxon>Sporadotrichida</taxon>
        <taxon>Oxytrichidae</taxon>
        <taxon>Stylonychinae</taxon>
        <taxon>Stylonychia</taxon>
    </lineage>
</organism>
<dbReference type="InParanoid" id="A0A077ZWU8"/>
<name>A0A077ZWU8_STYLE</name>
<proteinExistence type="predicted"/>
<evidence type="ECO:0000313" key="1">
    <source>
        <dbReference type="EMBL" id="CDW72966.1"/>
    </source>
</evidence>
<evidence type="ECO:0000313" key="2">
    <source>
        <dbReference type="Proteomes" id="UP000039865"/>
    </source>
</evidence>
<sequence length="92" mass="10636">MDQWTLSDLIEDLMDYIMELDLTTHALMQRSRLYKHTFVSFEIDGKFFTNEQCKSTPIKGLIHNLTIFKLHANYGLADAGQVQEEAGFCSIF</sequence>
<dbReference type="EMBL" id="CCKQ01001864">
    <property type="protein sequence ID" value="CDW72966.1"/>
    <property type="molecule type" value="Genomic_DNA"/>
</dbReference>
<accession>A0A077ZWU8</accession>
<keyword evidence="2" id="KW-1185">Reference proteome</keyword>
<gene>
    <name evidence="1" type="primary">Contig1744.g1891</name>
    <name evidence="1" type="ORF">STYLEM_1934</name>
</gene>
<protein>
    <submittedName>
        <fullName evidence="1">Uncharacterized protein</fullName>
    </submittedName>
</protein>